<keyword evidence="6" id="KW-0677">Repeat</keyword>
<keyword evidence="7" id="KW-0810">Translation regulation</keyword>
<feature type="domain" description="Translation initiation factor beta propellor-like" evidence="10">
    <location>
        <begin position="224"/>
        <end position="416"/>
    </location>
</feature>
<evidence type="ECO:0000256" key="2">
    <source>
        <dbReference type="ARBA" id="ARBA00009573"/>
    </source>
</evidence>
<dbReference type="GO" id="GO:0003743">
    <property type="term" value="F:translation initiation factor activity"/>
    <property type="evidence" value="ECO:0007669"/>
    <property type="project" value="UniProtKB-KW"/>
</dbReference>
<dbReference type="FunFam" id="2.130.10.10:FF:001250">
    <property type="entry name" value="Eukaryotic translation initiation factor 2A"/>
    <property type="match status" value="1"/>
</dbReference>
<dbReference type="EMBL" id="GFDG01000448">
    <property type="protein sequence ID" value="JAV18351.1"/>
    <property type="molecule type" value="Transcribed_RNA"/>
</dbReference>
<accession>A0A1L8EI49</accession>
<evidence type="ECO:0000256" key="3">
    <source>
        <dbReference type="ARBA" id="ARBA00013819"/>
    </source>
</evidence>
<dbReference type="SUPFAM" id="SSF82171">
    <property type="entry name" value="DPP6 N-terminal domain-like"/>
    <property type="match status" value="1"/>
</dbReference>
<comment type="function">
    <text evidence="1">Functions in the early steps of protein synthesis of a small number of specific mRNAs. Acts by directing the binding of methionyl-tRNAi to 40S ribosomal subunits. In contrast to the eIF-2 complex, it binds methionyl-tRNAi to 40S subunits in a codon-dependent manner, whereas the eIF-2 complex binds methionyl-tRNAi to 40S subunits in a GTP-dependent manner.</text>
</comment>
<feature type="compositionally biased region" description="Basic and acidic residues" evidence="9">
    <location>
        <begin position="669"/>
        <end position="680"/>
    </location>
</feature>
<feature type="compositionally biased region" description="Polar residues" evidence="9">
    <location>
        <begin position="635"/>
        <end position="650"/>
    </location>
</feature>
<dbReference type="PANTHER" id="PTHR13227">
    <property type="entry name" value="EUKARYOTIC TRANSLATION INITIATION FACTOR 2A"/>
    <property type="match status" value="1"/>
</dbReference>
<keyword evidence="4 11" id="KW-0396">Initiation factor</keyword>
<dbReference type="GO" id="GO:0003729">
    <property type="term" value="F:mRNA binding"/>
    <property type="evidence" value="ECO:0007669"/>
    <property type="project" value="TreeGrafter"/>
</dbReference>
<dbReference type="InterPro" id="IPR015943">
    <property type="entry name" value="WD40/YVTN_repeat-like_dom_sf"/>
</dbReference>
<keyword evidence="8" id="KW-0648">Protein biosynthesis</keyword>
<feature type="compositionally biased region" description="Low complexity" evidence="9">
    <location>
        <begin position="488"/>
        <end position="516"/>
    </location>
</feature>
<sequence>MAVDCVSPCLAIRSSVAIELWASSGSKQPYEHMSNLPREETKNSRSISFSPDGRYFAYSNGKEVKVLKTNNWKLQCKLPRPKAFYLKFSPRGNYLCTWELYVITKDIPEGSPNMFVYEIATGKQVFSIVQKKQTDWEPAWSSDESIFAIVVGGESLFYDLSQGIEGFKSTTKKIGGSRGGILSVGPGSSPPFIAIYTPGAKGAPSMCKLYKYPALGQNQTLACKSFFNADRVEMMWNKRGTGLLLLTSTEVDKTGASYYGNQALHFLNTKGDSCSVPLSKDGPVHCVKWSPKSTEFVVVYGYMPSKAALYNLKCDVIFDFKEGPRNCAYFNPFGNLVVLAGFGNLPGNVEIWDVNTKEMIANIKCPDTTHFEWNPNGEHFVTATTAPRLRIGNGFKVYHYSGALMHETIWPQGQELLAVEWQQFAENTLAEPTITKAKQEGIKSSQPQASAMAYTPPHLRGNKKQTIEPKSTIPGLPPGYTPSRANNKKQGAQKSQQQQQQQNNQQQNQQQQNKQNPSKKRQQRNFERARARRESRGEGGGNANEHSSPNTNENNDKHASNNGGDGVLADQTSVTNTGDQEENNQQQGGNQNKRNPNNRRQQPHQQQYQKKKQQHQNPNQLVHGSNPDDGEIILENNSQEGQKQLHKSINQQQHGGEVQQSQQPTKKAANSEKDKKIRNVAKKLSDIKKLKVRQEQGEVLELNQLNKISMEAKFLEELKALKLSN</sequence>
<reference evidence="11" key="1">
    <citation type="submission" date="2017-01" db="EMBL/GenBank/DDBJ databases">
        <title>An insight into the sialome and mialome of the horn fly, Haematobia irritans.</title>
        <authorList>
            <person name="Breijo M."/>
            <person name="Boiani M."/>
            <person name="Ures X."/>
            <person name="Rocha S."/>
            <person name="Sequeira M."/>
            <person name="Ribeiro J.M."/>
        </authorList>
    </citation>
    <scope>NUCLEOTIDE SEQUENCE</scope>
</reference>
<dbReference type="InterPro" id="IPR011387">
    <property type="entry name" value="TIF2A"/>
</dbReference>
<feature type="compositionally biased region" description="Basic and acidic residues" evidence="9">
    <location>
        <begin position="524"/>
        <end position="537"/>
    </location>
</feature>
<evidence type="ECO:0000256" key="1">
    <source>
        <dbReference type="ARBA" id="ARBA00003993"/>
    </source>
</evidence>
<dbReference type="PANTHER" id="PTHR13227:SF0">
    <property type="entry name" value="EUKARYOTIC TRANSLATION INITIATION FACTOR 2A"/>
    <property type="match status" value="1"/>
</dbReference>
<evidence type="ECO:0000313" key="11">
    <source>
        <dbReference type="EMBL" id="JAV18351.1"/>
    </source>
</evidence>
<evidence type="ECO:0000256" key="7">
    <source>
        <dbReference type="ARBA" id="ARBA00022845"/>
    </source>
</evidence>
<evidence type="ECO:0000256" key="8">
    <source>
        <dbReference type="ARBA" id="ARBA00022917"/>
    </source>
</evidence>
<dbReference type="InterPro" id="IPR013979">
    <property type="entry name" value="TIF_beta_prop-like"/>
</dbReference>
<dbReference type="AlphaFoldDB" id="A0A1L8EI49"/>
<dbReference type="PIRSF" id="PIRSF017222">
    <property type="entry name" value="eIF2A"/>
    <property type="match status" value="1"/>
</dbReference>
<feature type="compositionally biased region" description="Low complexity" evidence="9">
    <location>
        <begin position="583"/>
        <end position="608"/>
    </location>
</feature>
<dbReference type="GO" id="GO:0043022">
    <property type="term" value="F:ribosome binding"/>
    <property type="evidence" value="ECO:0007669"/>
    <property type="project" value="TreeGrafter"/>
</dbReference>
<evidence type="ECO:0000256" key="4">
    <source>
        <dbReference type="ARBA" id="ARBA00022540"/>
    </source>
</evidence>
<proteinExistence type="inferred from homology"/>
<organism evidence="11">
    <name type="scientific">Haematobia irritans</name>
    <name type="common">Horn fly</name>
    <name type="synonym">Conops irritans</name>
    <dbReference type="NCBI Taxonomy" id="7368"/>
    <lineage>
        <taxon>Eukaryota</taxon>
        <taxon>Metazoa</taxon>
        <taxon>Ecdysozoa</taxon>
        <taxon>Arthropoda</taxon>
        <taxon>Hexapoda</taxon>
        <taxon>Insecta</taxon>
        <taxon>Pterygota</taxon>
        <taxon>Neoptera</taxon>
        <taxon>Endopterygota</taxon>
        <taxon>Diptera</taxon>
        <taxon>Brachycera</taxon>
        <taxon>Muscomorpha</taxon>
        <taxon>Muscoidea</taxon>
        <taxon>Muscidae</taxon>
        <taxon>Haematobia</taxon>
    </lineage>
</organism>
<dbReference type="GO" id="GO:0000049">
    <property type="term" value="F:tRNA binding"/>
    <property type="evidence" value="ECO:0007669"/>
    <property type="project" value="TreeGrafter"/>
</dbReference>
<evidence type="ECO:0000259" key="10">
    <source>
        <dbReference type="Pfam" id="PF08662"/>
    </source>
</evidence>
<dbReference type="Pfam" id="PF08662">
    <property type="entry name" value="eIF2A"/>
    <property type="match status" value="1"/>
</dbReference>
<dbReference type="Gene3D" id="2.130.10.10">
    <property type="entry name" value="YVTN repeat-like/Quinoprotein amine dehydrogenase"/>
    <property type="match status" value="2"/>
</dbReference>
<feature type="region of interest" description="Disordered" evidence="9">
    <location>
        <begin position="27"/>
        <end position="46"/>
    </location>
</feature>
<keyword evidence="5" id="KW-0853">WD repeat</keyword>
<evidence type="ECO:0000256" key="6">
    <source>
        <dbReference type="ARBA" id="ARBA00022737"/>
    </source>
</evidence>
<dbReference type="GO" id="GO:0006417">
    <property type="term" value="P:regulation of translation"/>
    <property type="evidence" value="ECO:0007669"/>
    <property type="project" value="UniProtKB-KW"/>
</dbReference>
<dbReference type="GO" id="GO:0022627">
    <property type="term" value="C:cytosolic small ribosomal subunit"/>
    <property type="evidence" value="ECO:0007669"/>
    <property type="project" value="TreeGrafter"/>
</dbReference>
<feature type="region of interest" description="Disordered" evidence="9">
    <location>
        <begin position="438"/>
        <end position="680"/>
    </location>
</feature>
<name>A0A1L8EI49_HAEIR</name>
<evidence type="ECO:0000256" key="9">
    <source>
        <dbReference type="SAM" id="MobiDB-lite"/>
    </source>
</evidence>
<protein>
    <recommendedName>
        <fullName evidence="3">Eukaryotic translation initiation factor 2A</fullName>
    </recommendedName>
</protein>
<feature type="compositionally biased region" description="Low complexity" evidence="9">
    <location>
        <begin position="651"/>
        <end position="663"/>
    </location>
</feature>
<evidence type="ECO:0000256" key="5">
    <source>
        <dbReference type="ARBA" id="ARBA00022574"/>
    </source>
</evidence>
<comment type="similarity">
    <text evidence="2">Belongs to the WD repeat EIF2A family.</text>
</comment>